<dbReference type="AlphaFoldDB" id="A0A0N5BVY3"/>
<keyword evidence="8" id="KW-0378">Hydrolase</keyword>
<comment type="cofactor">
    <cofactor evidence="1">
        <name>Mn(2+)</name>
        <dbReference type="ChEBI" id="CHEBI:29035"/>
    </cofactor>
</comment>
<evidence type="ECO:0000256" key="6">
    <source>
        <dbReference type="ARBA" id="ARBA00022664"/>
    </source>
</evidence>
<dbReference type="CDD" id="cd00844">
    <property type="entry name" value="MPP_Dbr1_N"/>
    <property type="match status" value="1"/>
</dbReference>
<dbReference type="GO" id="GO:0008419">
    <property type="term" value="F:RNA lariat debranching enzyme activity"/>
    <property type="evidence" value="ECO:0007669"/>
    <property type="project" value="UniProtKB-ARBA"/>
</dbReference>
<evidence type="ECO:0000259" key="14">
    <source>
        <dbReference type="SMART" id="SM01124"/>
    </source>
</evidence>
<evidence type="ECO:0000256" key="10">
    <source>
        <dbReference type="ARBA" id="ARBA00023004"/>
    </source>
</evidence>
<accession>A0A0N5BVY3</accession>
<name>A0A0N5BVY3_STREA</name>
<dbReference type="GO" id="GO:0005634">
    <property type="term" value="C:nucleus"/>
    <property type="evidence" value="ECO:0007669"/>
    <property type="project" value="UniProtKB-SubCell"/>
</dbReference>
<keyword evidence="15" id="KW-1185">Reference proteome</keyword>
<dbReference type="Gene3D" id="3.60.21.10">
    <property type="match status" value="1"/>
</dbReference>
<dbReference type="WBParaSite" id="SPAL_0000998900.1">
    <property type="protein sequence ID" value="SPAL_0000998900.1"/>
    <property type="gene ID" value="SPAL_0000998900"/>
</dbReference>
<dbReference type="InterPro" id="IPR004843">
    <property type="entry name" value="Calcineurin-like_PHP"/>
</dbReference>
<dbReference type="Pfam" id="PF05011">
    <property type="entry name" value="DBR1"/>
    <property type="match status" value="1"/>
</dbReference>
<dbReference type="GO" id="GO:0000398">
    <property type="term" value="P:mRNA splicing, via spliceosome"/>
    <property type="evidence" value="ECO:0007669"/>
    <property type="project" value="TreeGrafter"/>
</dbReference>
<keyword evidence="10" id="KW-0408">Iron</keyword>
<comment type="cofactor">
    <cofactor evidence="2">
        <name>Zn(2+)</name>
        <dbReference type="ChEBI" id="CHEBI:29105"/>
    </cofactor>
</comment>
<comment type="cofactor">
    <cofactor evidence="3">
        <name>Fe(2+)</name>
        <dbReference type="ChEBI" id="CHEBI:29033"/>
    </cofactor>
</comment>
<dbReference type="InterPro" id="IPR041816">
    <property type="entry name" value="Dbr1_N"/>
</dbReference>
<evidence type="ECO:0000256" key="4">
    <source>
        <dbReference type="ARBA" id="ARBA00004123"/>
    </source>
</evidence>
<dbReference type="SMART" id="SM01124">
    <property type="entry name" value="DBR1"/>
    <property type="match status" value="1"/>
</dbReference>
<dbReference type="Proteomes" id="UP000046392">
    <property type="component" value="Unplaced"/>
</dbReference>
<dbReference type="InterPro" id="IPR007708">
    <property type="entry name" value="DBR1_C"/>
</dbReference>
<evidence type="ECO:0000313" key="15">
    <source>
        <dbReference type="Proteomes" id="UP000046392"/>
    </source>
</evidence>
<dbReference type="PANTHER" id="PTHR12849:SF0">
    <property type="entry name" value="LARIAT DEBRANCHING ENZYME"/>
    <property type="match status" value="1"/>
</dbReference>
<keyword evidence="7" id="KW-0479">Metal-binding</keyword>
<evidence type="ECO:0000256" key="5">
    <source>
        <dbReference type="ARBA" id="ARBA00006045"/>
    </source>
</evidence>
<keyword evidence="6" id="KW-0507">mRNA processing</keyword>
<dbReference type="Pfam" id="PF00149">
    <property type="entry name" value="Metallophos"/>
    <property type="match status" value="1"/>
</dbReference>
<sequence length="422" mass="48285">MASTINIVTSGCTHGELDVLYKTVEELESQSGKKVDLVICCGDFQAVRNWGDLEYMNCPPKYRALGTFYKYYSGMEKAPYLTIFIGGNHEASSYLSELPYGGWVAPNIYYMGFSSVVQFAGLRIAGLSGIFNYFNYNKGHYECVPYTRETATSIYHVRSIDIFRLKQLEGSGKIDIMLTHDWPCGITKYGNEAELLRIKPYFRNDINTNKLGNPHTMEILKMLKPSYWFSAHMHVKFAALVDHGDDSFTRFLALDKPIPGRQFLQLLEIPIEEGAEKVLKYDESWLSILQNTDHLTVISNHDNYMPNSYSTQERYDFKPTEEEKTKVRKIFLEGYTIPTEFLMTAPPHIEDNVDSLNQGRGLSYENPQTTNLCEKLNIIDINKLFYQKANANYQGIPHYRLTGHIHDSLNAEISIDDLPDSP</sequence>
<organism evidence="15 16">
    <name type="scientific">Strongyloides papillosus</name>
    <name type="common">Intestinal threadworm</name>
    <dbReference type="NCBI Taxonomy" id="174720"/>
    <lineage>
        <taxon>Eukaryota</taxon>
        <taxon>Metazoa</taxon>
        <taxon>Ecdysozoa</taxon>
        <taxon>Nematoda</taxon>
        <taxon>Chromadorea</taxon>
        <taxon>Rhabditida</taxon>
        <taxon>Tylenchina</taxon>
        <taxon>Panagrolaimomorpha</taxon>
        <taxon>Strongyloidoidea</taxon>
        <taxon>Strongyloididae</taxon>
        <taxon>Strongyloides</taxon>
    </lineage>
</organism>
<keyword evidence="11" id="KW-0464">Manganese</keyword>
<keyword evidence="9" id="KW-0862">Zinc</keyword>
<evidence type="ECO:0000256" key="8">
    <source>
        <dbReference type="ARBA" id="ARBA00022801"/>
    </source>
</evidence>
<dbReference type="STRING" id="174720.A0A0N5BVY3"/>
<keyword evidence="12" id="KW-0539">Nucleus</keyword>
<dbReference type="SUPFAM" id="SSF56300">
    <property type="entry name" value="Metallo-dependent phosphatases"/>
    <property type="match status" value="1"/>
</dbReference>
<evidence type="ECO:0000313" key="16">
    <source>
        <dbReference type="WBParaSite" id="SPAL_0000998900.1"/>
    </source>
</evidence>
<proteinExistence type="inferred from homology"/>
<evidence type="ECO:0000256" key="9">
    <source>
        <dbReference type="ARBA" id="ARBA00022833"/>
    </source>
</evidence>
<dbReference type="FunFam" id="3.60.21.10:FF:000035">
    <property type="entry name" value="Lariat debranching enzyme"/>
    <property type="match status" value="1"/>
</dbReference>
<evidence type="ECO:0000256" key="1">
    <source>
        <dbReference type="ARBA" id="ARBA00001936"/>
    </source>
</evidence>
<evidence type="ECO:0000256" key="2">
    <source>
        <dbReference type="ARBA" id="ARBA00001947"/>
    </source>
</evidence>
<comment type="similarity">
    <text evidence="5">Belongs to the lariat debranching enzyme family.</text>
</comment>
<comment type="function">
    <text evidence="13">Cleaves the 2'-5' phosphodiester linkage at the branch point of lariat intron pre-mRNAs after splicing and converts them into linear molecules that are subsequently degraded. It thereby facilitates ribonucleotide turnover.</text>
</comment>
<dbReference type="PANTHER" id="PTHR12849">
    <property type="entry name" value="RNA LARIAT DEBRANCHING ENZYME"/>
    <property type="match status" value="1"/>
</dbReference>
<dbReference type="InterPro" id="IPR029052">
    <property type="entry name" value="Metallo-depent_PP-like"/>
</dbReference>
<evidence type="ECO:0000256" key="11">
    <source>
        <dbReference type="ARBA" id="ARBA00023211"/>
    </source>
</evidence>
<reference evidence="16" key="1">
    <citation type="submission" date="2017-02" db="UniProtKB">
        <authorList>
            <consortium name="WormBaseParasite"/>
        </authorList>
    </citation>
    <scope>IDENTIFICATION</scope>
</reference>
<dbReference type="GO" id="GO:0046872">
    <property type="term" value="F:metal ion binding"/>
    <property type="evidence" value="ECO:0007669"/>
    <property type="project" value="UniProtKB-KW"/>
</dbReference>
<comment type="subcellular location">
    <subcellularLocation>
        <location evidence="4">Nucleus</location>
    </subcellularLocation>
</comment>
<evidence type="ECO:0000256" key="7">
    <source>
        <dbReference type="ARBA" id="ARBA00022723"/>
    </source>
</evidence>
<evidence type="ECO:0000256" key="12">
    <source>
        <dbReference type="ARBA" id="ARBA00023242"/>
    </source>
</evidence>
<protein>
    <submittedName>
        <fullName evidence="16">DBR1 domain-containing protein</fullName>
    </submittedName>
</protein>
<evidence type="ECO:0000256" key="3">
    <source>
        <dbReference type="ARBA" id="ARBA00001954"/>
    </source>
</evidence>
<feature type="domain" description="Lariat debranching enzyme C-terminal" evidence="14">
    <location>
        <begin position="241"/>
        <end position="382"/>
    </location>
</feature>
<evidence type="ECO:0000256" key="13">
    <source>
        <dbReference type="ARBA" id="ARBA00058627"/>
    </source>
</evidence>